<dbReference type="EMBL" id="CAJFDH010000004">
    <property type="protein sequence ID" value="CAD5219606.1"/>
    <property type="molecule type" value="Genomic_DNA"/>
</dbReference>
<dbReference type="Pfam" id="PF05132">
    <property type="entry name" value="RNA_pol_Rpc4"/>
    <property type="match status" value="1"/>
</dbReference>
<dbReference type="EMBL" id="CAJFCW020000004">
    <property type="protein sequence ID" value="CAG9112697.1"/>
    <property type="molecule type" value="Genomic_DNA"/>
</dbReference>
<evidence type="ECO:0000313" key="7">
    <source>
        <dbReference type="Proteomes" id="UP000614601"/>
    </source>
</evidence>
<dbReference type="AlphaFoldDB" id="A0A811KXK3"/>
<keyword evidence="4" id="KW-0539">Nucleus</keyword>
<evidence type="ECO:0000256" key="2">
    <source>
        <dbReference type="ARBA" id="ARBA00022478"/>
    </source>
</evidence>
<protein>
    <submittedName>
        <fullName evidence="6">Uncharacterized protein</fullName>
    </submittedName>
</protein>
<evidence type="ECO:0000256" key="3">
    <source>
        <dbReference type="ARBA" id="ARBA00023163"/>
    </source>
</evidence>
<comment type="caution">
    <text evidence="6">The sequence shown here is derived from an EMBL/GenBank/DDBJ whole genome shotgun (WGS) entry which is preliminary data.</text>
</comment>
<gene>
    <name evidence="6" type="ORF">BOKJ2_LOCUS8528</name>
</gene>
<sequence length="378" mass="41696">MAGRGRPKRGLMPNIAAAGRTIKTEPVSEATSLAPVRGRGRGRAEGRGRGRGAAERGRGAARGGRAHIIESEAIFTAGLDEGSLKSKRGEALGAEKIVGKIEKGENLNGFIDDSEDFKDKKVKKNGFVKKESTLPTYELEWMSDDECDKEELEQIVYDGFISDVKHAKDAPVVLPGRDKEQFLKLLSKKAKKHQKEEPMEIDHAVKAEVLSQCTSEMEFDRISDMGLREAGDYVKDFLKGTSRDFLLVQLPLSLSHFKDSVVKPKEEAPEVVKTEDFGFSKEEPAKTEDKPKVSHCLDGIPSNAQIGTVQILKNGQTRFMIGGKPIEIRSAIPSNLCEAIVNVDVNVQSKTDSELRYLGGVEHSVLCSYNYNRLLKRP</sequence>
<evidence type="ECO:0000256" key="5">
    <source>
        <dbReference type="SAM" id="MobiDB-lite"/>
    </source>
</evidence>
<accession>A0A811KXK3</accession>
<evidence type="ECO:0000256" key="1">
    <source>
        <dbReference type="ARBA" id="ARBA00004123"/>
    </source>
</evidence>
<dbReference type="GO" id="GO:0042797">
    <property type="term" value="P:tRNA transcription by RNA polymerase III"/>
    <property type="evidence" value="ECO:0007669"/>
    <property type="project" value="TreeGrafter"/>
</dbReference>
<dbReference type="Proteomes" id="UP000783686">
    <property type="component" value="Unassembled WGS sequence"/>
</dbReference>
<dbReference type="PANTHER" id="PTHR13408:SF0">
    <property type="entry name" value="DNA-DIRECTED RNA POLYMERASE III SUBUNIT RPC4"/>
    <property type="match status" value="1"/>
</dbReference>
<dbReference type="InterPro" id="IPR007811">
    <property type="entry name" value="RPC4"/>
</dbReference>
<reference evidence="6" key="1">
    <citation type="submission" date="2020-09" db="EMBL/GenBank/DDBJ databases">
        <authorList>
            <person name="Kikuchi T."/>
        </authorList>
    </citation>
    <scope>NUCLEOTIDE SEQUENCE</scope>
    <source>
        <strain evidence="6">SH1</strain>
    </source>
</reference>
<keyword evidence="2" id="KW-0240">DNA-directed RNA polymerase</keyword>
<keyword evidence="3" id="KW-0804">Transcription</keyword>
<comment type="subcellular location">
    <subcellularLocation>
        <location evidence="1">Nucleus</location>
    </subcellularLocation>
</comment>
<name>A0A811KXK3_9BILA</name>
<proteinExistence type="predicted"/>
<organism evidence="6 7">
    <name type="scientific">Bursaphelenchus okinawaensis</name>
    <dbReference type="NCBI Taxonomy" id="465554"/>
    <lineage>
        <taxon>Eukaryota</taxon>
        <taxon>Metazoa</taxon>
        <taxon>Ecdysozoa</taxon>
        <taxon>Nematoda</taxon>
        <taxon>Chromadorea</taxon>
        <taxon>Rhabditida</taxon>
        <taxon>Tylenchina</taxon>
        <taxon>Tylenchomorpha</taxon>
        <taxon>Aphelenchoidea</taxon>
        <taxon>Aphelenchoididae</taxon>
        <taxon>Bursaphelenchus</taxon>
    </lineage>
</organism>
<dbReference type="GO" id="GO:0005666">
    <property type="term" value="C:RNA polymerase III complex"/>
    <property type="evidence" value="ECO:0007669"/>
    <property type="project" value="InterPro"/>
</dbReference>
<feature type="compositionally biased region" description="Basic and acidic residues" evidence="5">
    <location>
        <begin position="42"/>
        <end position="58"/>
    </location>
</feature>
<feature type="region of interest" description="Disordered" evidence="5">
    <location>
        <begin position="1"/>
        <end position="63"/>
    </location>
</feature>
<dbReference type="PANTHER" id="PTHR13408">
    <property type="entry name" value="DNA-DIRECTED RNA POLYMERASE III"/>
    <property type="match status" value="1"/>
</dbReference>
<dbReference type="Proteomes" id="UP000614601">
    <property type="component" value="Unassembled WGS sequence"/>
</dbReference>
<dbReference type="OrthoDB" id="5836119at2759"/>
<keyword evidence="7" id="KW-1185">Reference proteome</keyword>
<evidence type="ECO:0000313" key="6">
    <source>
        <dbReference type="EMBL" id="CAD5219606.1"/>
    </source>
</evidence>
<evidence type="ECO:0000256" key="4">
    <source>
        <dbReference type="ARBA" id="ARBA00023242"/>
    </source>
</evidence>
<dbReference type="GO" id="GO:0003677">
    <property type="term" value="F:DNA binding"/>
    <property type="evidence" value="ECO:0007669"/>
    <property type="project" value="InterPro"/>
</dbReference>